<dbReference type="AlphaFoldDB" id="D2VAT4"/>
<name>D2VAT4_NAEGR</name>
<dbReference type="Proteomes" id="UP000006671">
    <property type="component" value="Unassembled WGS sequence"/>
</dbReference>
<dbReference type="EMBL" id="GG738860">
    <property type="protein sequence ID" value="EFC46136.1"/>
    <property type="molecule type" value="Genomic_DNA"/>
</dbReference>
<protein>
    <submittedName>
        <fullName evidence="1">Predicted protein</fullName>
    </submittedName>
</protein>
<dbReference type="InParanoid" id="D2VAT4"/>
<sequence length="236" mass="27968">MISFRFEEWPEEYIKQMHEYFVETQKLGDLNMAKYSMVNGPIYNLFKGFSWFSGIAERGNCAYWTSNGLKIAHILNSSTMWPKYASIKLYTKVILNKQELWEKWTDFKKKSTDMINQTVGRELITPPPSASQHDSHEGFLSRINETFFENDNEEEAKLAPYWKRSNFNIVTYRCKDERMRASQIKGWVKPFRSLEHLIFDEMDEMSNVIVEVKENNNELVAVPSLKEPNHRPMWNL</sequence>
<gene>
    <name evidence="1" type="ORF">NAEGRDRAFT_65968</name>
</gene>
<keyword evidence="2" id="KW-1185">Reference proteome</keyword>
<evidence type="ECO:0000313" key="1">
    <source>
        <dbReference type="EMBL" id="EFC46136.1"/>
    </source>
</evidence>
<dbReference type="RefSeq" id="XP_002678880.1">
    <property type="nucleotide sequence ID" value="XM_002678834.1"/>
</dbReference>
<proteinExistence type="predicted"/>
<dbReference type="OrthoDB" id="10258401at2759"/>
<evidence type="ECO:0000313" key="2">
    <source>
        <dbReference type="Proteomes" id="UP000006671"/>
    </source>
</evidence>
<reference evidence="1 2" key="1">
    <citation type="journal article" date="2010" name="Cell">
        <title>The genome of Naegleria gruberi illuminates early eukaryotic versatility.</title>
        <authorList>
            <person name="Fritz-Laylin L.K."/>
            <person name="Prochnik S.E."/>
            <person name="Ginger M.L."/>
            <person name="Dacks J.B."/>
            <person name="Carpenter M.L."/>
            <person name="Field M.C."/>
            <person name="Kuo A."/>
            <person name="Paredez A."/>
            <person name="Chapman J."/>
            <person name="Pham J."/>
            <person name="Shu S."/>
            <person name="Neupane R."/>
            <person name="Cipriano M."/>
            <person name="Mancuso J."/>
            <person name="Tu H."/>
            <person name="Salamov A."/>
            <person name="Lindquist E."/>
            <person name="Shapiro H."/>
            <person name="Lucas S."/>
            <person name="Grigoriev I.V."/>
            <person name="Cande W.Z."/>
            <person name="Fulton C."/>
            <person name="Rokhsar D.S."/>
            <person name="Dawson S.C."/>
        </authorList>
    </citation>
    <scope>NUCLEOTIDE SEQUENCE [LARGE SCALE GENOMIC DNA]</scope>
    <source>
        <strain evidence="1 2">NEG-M</strain>
    </source>
</reference>
<dbReference type="GeneID" id="8859310"/>
<accession>D2VAT4</accession>
<organism evidence="2">
    <name type="scientific">Naegleria gruberi</name>
    <name type="common">Amoeba</name>
    <dbReference type="NCBI Taxonomy" id="5762"/>
    <lineage>
        <taxon>Eukaryota</taxon>
        <taxon>Discoba</taxon>
        <taxon>Heterolobosea</taxon>
        <taxon>Tetramitia</taxon>
        <taxon>Eutetramitia</taxon>
        <taxon>Vahlkampfiidae</taxon>
        <taxon>Naegleria</taxon>
    </lineage>
</organism>
<dbReference type="KEGG" id="ngr:NAEGRDRAFT_65968"/>
<dbReference type="OMA" id="FRFEEWP"/>
<dbReference type="VEuPathDB" id="AmoebaDB:NAEGRDRAFT_65968"/>